<dbReference type="AlphaFoldDB" id="A0AAQ4DBG7"/>
<dbReference type="Gene3D" id="3.30.1370.10">
    <property type="entry name" value="K Homology domain, type 1"/>
    <property type="match status" value="1"/>
</dbReference>
<dbReference type="Gene3D" id="3.30.310.270">
    <property type="match status" value="1"/>
</dbReference>
<dbReference type="InterPro" id="IPR054727">
    <property type="entry name" value="BICC1_KH"/>
</dbReference>
<dbReference type="InterPro" id="IPR047554">
    <property type="entry name" value="BICC1_KH-I_rpt2"/>
</dbReference>
<dbReference type="GO" id="GO:0010468">
    <property type="term" value="P:regulation of gene expression"/>
    <property type="evidence" value="ECO:0007669"/>
    <property type="project" value="UniProtKB-ARBA"/>
</dbReference>
<dbReference type="EMBL" id="JARKHS020032578">
    <property type="protein sequence ID" value="KAK8759807.1"/>
    <property type="molecule type" value="Genomic_DNA"/>
</dbReference>
<name>A0AAQ4DBG7_AMBAM</name>
<feature type="domain" description="K Homology" evidence="3">
    <location>
        <begin position="88"/>
        <end position="161"/>
    </location>
</feature>
<dbReference type="InterPro" id="IPR047549">
    <property type="entry name" value="BICC1_KH-I_rpt1"/>
</dbReference>
<evidence type="ECO:0000313" key="5">
    <source>
        <dbReference type="Proteomes" id="UP001321473"/>
    </source>
</evidence>
<dbReference type="SUPFAM" id="SSF54791">
    <property type="entry name" value="Eukaryotic type KH-domain (KH-domain type I)"/>
    <property type="match status" value="2"/>
</dbReference>
<keyword evidence="5" id="KW-1185">Reference proteome</keyword>
<dbReference type="Proteomes" id="UP001321473">
    <property type="component" value="Unassembled WGS sequence"/>
</dbReference>
<dbReference type="InterPro" id="IPR004088">
    <property type="entry name" value="KH_dom_type_1"/>
</dbReference>
<accession>A0AAQ4DBG7</accession>
<dbReference type="PANTHER" id="PTHR10627:SF69">
    <property type="entry name" value="PROTEIN BICAUDAL C"/>
    <property type="match status" value="1"/>
</dbReference>
<proteinExistence type="predicted"/>
<dbReference type="GO" id="GO:0003723">
    <property type="term" value="F:RNA binding"/>
    <property type="evidence" value="ECO:0007669"/>
    <property type="project" value="UniProtKB-UniRule"/>
</dbReference>
<dbReference type="InterPro" id="IPR004087">
    <property type="entry name" value="KH_dom"/>
</dbReference>
<dbReference type="Pfam" id="PF22985">
    <property type="entry name" value="KH_BICC1"/>
    <property type="match status" value="2"/>
</dbReference>
<evidence type="ECO:0000256" key="1">
    <source>
        <dbReference type="ARBA" id="ARBA00022737"/>
    </source>
</evidence>
<keyword evidence="2" id="KW-0694">RNA-binding</keyword>
<gene>
    <name evidence="4" type="ORF">V5799_028925</name>
</gene>
<sequence>MLQDLLRQCGGAANIDPYEHETDAKASTSADGFFKKVMETTDTIISWPTKLKANVKSKKDPHVKVCGSSQAVGKARESILEVLDTKRNRVTMKMDVSFTDHSYIIGKGGHNIQQVMDNTGCHIHFPDSNRNSHMDKSNQVSIAGTPNGVESARNQIRELLPMVVSFELPLNLALPTALDPTSMALQGILKSHGITVTFRPQQNSLTLVVVVKGSRRYVDRLRQGLLVLVEYLTGGTRTQVGLVTLSMEIAPHHHGFVMGHGNCNVQQIARQTGCVITFPDPVAVTSQPPPILPAFMALGQQTCPQGRPPVGIPSKSTVQITGSFDAVHNAWLELMGRLPLVLMFDLKENQAVDMLAIYKLMDHMNVHISIKPKPKRNSRSAVVRCPEGDSRLLFEVRRIILSLDTDELGSPSPMDKIPYSTAKPSHHGCMMPEPMWWEIQ</sequence>
<dbReference type="Pfam" id="PF24234">
    <property type="entry name" value="KH_BICC1_1st"/>
    <property type="match status" value="1"/>
</dbReference>
<dbReference type="PANTHER" id="PTHR10627">
    <property type="entry name" value="SCP160"/>
    <property type="match status" value="1"/>
</dbReference>
<reference evidence="4 5" key="1">
    <citation type="journal article" date="2023" name="Arcadia Sci">
        <title>De novo assembly of a long-read Amblyomma americanum tick genome.</title>
        <authorList>
            <person name="Chou S."/>
            <person name="Poskanzer K.E."/>
            <person name="Rollins M."/>
            <person name="Thuy-Boun P.S."/>
        </authorList>
    </citation>
    <scope>NUCLEOTIDE SEQUENCE [LARGE SCALE GENOMIC DNA]</scope>
    <source>
        <strain evidence="4">F_SG_1</strain>
        <tissue evidence="4">Salivary glands</tissue>
    </source>
</reference>
<feature type="domain" description="K Homology" evidence="3">
    <location>
        <begin position="241"/>
        <end position="339"/>
    </location>
</feature>
<dbReference type="GO" id="GO:0005737">
    <property type="term" value="C:cytoplasm"/>
    <property type="evidence" value="ECO:0007669"/>
    <property type="project" value="TreeGrafter"/>
</dbReference>
<feature type="non-terminal residue" evidence="4">
    <location>
        <position position="440"/>
    </location>
</feature>
<comment type="caution">
    <text evidence="4">The sequence shown here is derived from an EMBL/GenBank/DDBJ whole genome shotgun (WGS) entry which is preliminary data.</text>
</comment>
<dbReference type="SMART" id="SM00322">
    <property type="entry name" value="KH"/>
    <property type="match status" value="2"/>
</dbReference>
<evidence type="ECO:0000313" key="4">
    <source>
        <dbReference type="EMBL" id="KAK8759807.1"/>
    </source>
</evidence>
<dbReference type="PROSITE" id="PS50084">
    <property type="entry name" value="KH_TYPE_1"/>
    <property type="match status" value="2"/>
</dbReference>
<dbReference type="InterPro" id="IPR036612">
    <property type="entry name" value="KH_dom_type_1_sf"/>
</dbReference>
<dbReference type="CDD" id="cd22421">
    <property type="entry name" value="KH-I_BICC1_rpt2"/>
    <property type="match status" value="1"/>
</dbReference>
<protein>
    <recommendedName>
        <fullName evidence="3">K Homology domain-containing protein</fullName>
    </recommendedName>
</protein>
<evidence type="ECO:0000259" key="3">
    <source>
        <dbReference type="SMART" id="SM00322"/>
    </source>
</evidence>
<dbReference type="Pfam" id="PF00013">
    <property type="entry name" value="KH_1"/>
    <property type="match status" value="2"/>
</dbReference>
<evidence type="ECO:0000256" key="2">
    <source>
        <dbReference type="PROSITE-ProRule" id="PRU00117"/>
    </source>
</evidence>
<organism evidence="4 5">
    <name type="scientific">Amblyomma americanum</name>
    <name type="common">Lone star tick</name>
    <dbReference type="NCBI Taxonomy" id="6943"/>
    <lineage>
        <taxon>Eukaryota</taxon>
        <taxon>Metazoa</taxon>
        <taxon>Ecdysozoa</taxon>
        <taxon>Arthropoda</taxon>
        <taxon>Chelicerata</taxon>
        <taxon>Arachnida</taxon>
        <taxon>Acari</taxon>
        <taxon>Parasitiformes</taxon>
        <taxon>Ixodida</taxon>
        <taxon>Ixodoidea</taxon>
        <taxon>Ixodidae</taxon>
        <taxon>Amblyomminae</taxon>
        <taxon>Amblyomma</taxon>
    </lineage>
</organism>
<keyword evidence="1" id="KW-0677">Repeat</keyword>